<dbReference type="Pfam" id="PF13202">
    <property type="entry name" value="EF-hand_5"/>
    <property type="match status" value="3"/>
</dbReference>
<name>A0A8T1W6G4_9STRA</name>
<keyword evidence="6" id="KW-1185">Reference proteome</keyword>
<dbReference type="InterPro" id="IPR002048">
    <property type="entry name" value="EF_hand_dom"/>
</dbReference>
<evidence type="ECO:0000256" key="1">
    <source>
        <dbReference type="ARBA" id="ARBA00022723"/>
    </source>
</evidence>
<accession>A0A8T1W6G4</accession>
<dbReference type="EMBL" id="JAGDFM010000043">
    <property type="protein sequence ID" value="KAG7389552.1"/>
    <property type="molecule type" value="Genomic_DNA"/>
</dbReference>
<dbReference type="CDD" id="cd00051">
    <property type="entry name" value="EFh"/>
    <property type="match status" value="1"/>
</dbReference>
<comment type="caution">
    <text evidence="5">The sequence shown here is derived from an EMBL/GenBank/DDBJ whole genome shotgun (WGS) entry which is preliminary data.</text>
</comment>
<dbReference type="PROSITE" id="PS50222">
    <property type="entry name" value="EF_HAND_2"/>
    <property type="match status" value="3"/>
</dbReference>
<evidence type="ECO:0000256" key="3">
    <source>
        <dbReference type="SAM" id="MobiDB-lite"/>
    </source>
</evidence>
<dbReference type="InterPro" id="IPR018247">
    <property type="entry name" value="EF_Hand_1_Ca_BS"/>
</dbReference>
<dbReference type="GO" id="GO:0005509">
    <property type="term" value="F:calcium ion binding"/>
    <property type="evidence" value="ECO:0007669"/>
    <property type="project" value="InterPro"/>
</dbReference>
<feature type="compositionally biased region" description="Polar residues" evidence="3">
    <location>
        <begin position="306"/>
        <end position="318"/>
    </location>
</feature>
<dbReference type="SMART" id="SM00054">
    <property type="entry name" value="EFh"/>
    <property type="match status" value="3"/>
</dbReference>
<feature type="domain" description="EF-hand" evidence="4">
    <location>
        <begin position="134"/>
        <end position="169"/>
    </location>
</feature>
<dbReference type="Proteomes" id="UP000694044">
    <property type="component" value="Unassembled WGS sequence"/>
</dbReference>
<dbReference type="PROSITE" id="PS00018">
    <property type="entry name" value="EF_HAND_1"/>
    <property type="match status" value="3"/>
</dbReference>
<sequence>MGNLFAKYGVPSNHSQETAFNRALHLNETLLQTLRGLGLDHKHLFALHQIFSAMDKDKSGEINLLEFFDYIGSCSFTCWVMAEEGSLIAVVGVLLDLKRSRFSEKAFSVMDRNGSGEVDFIEFVLAVWNYCSFNHASLVRFAFDLYDVDGSGEIEHDEVVRCVREVWGSAWESSPSAHKIVEKLDTIMENTANNRLSANLFQEFAIRHPMLLFPAFELQMEIQRKVLGKRFWSRATEKRGSINVAALNWEHVKEVTLISRQASSNLLTSMEDDLGRQLQPKAVEMSPNWYGRGSGFRPFSHRSKRTLVSSTNSNNANNPGGGEEVPDNGTIKLPDFKRTMTLAQRDIRRQSAPAVTTRRTSQATVPKVASPTHASQARAHEAKNANIPGSVH</sequence>
<proteinExistence type="predicted"/>
<reference evidence="5" key="1">
    <citation type="submission" date="2021-02" db="EMBL/GenBank/DDBJ databases">
        <authorList>
            <person name="Palmer J.M."/>
        </authorList>
    </citation>
    <scope>NUCLEOTIDE SEQUENCE</scope>
    <source>
        <strain evidence="5">SCRP734</strain>
    </source>
</reference>
<protein>
    <recommendedName>
        <fullName evidence="4">EF-hand domain-containing protein</fullName>
    </recommendedName>
</protein>
<keyword evidence="2" id="KW-0677">Repeat</keyword>
<evidence type="ECO:0000259" key="4">
    <source>
        <dbReference type="PROSITE" id="PS50222"/>
    </source>
</evidence>
<feature type="region of interest" description="Disordered" evidence="3">
    <location>
        <begin position="306"/>
        <end position="332"/>
    </location>
</feature>
<feature type="domain" description="EF-hand" evidence="4">
    <location>
        <begin position="42"/>
        <end position="77"/>
    </location>
</feature>
<evidence type="ECO:0000256" key="2">
    <source>
        <dbReference type="ARBA" id="ARBA00022737"/>
    </source>
</evidence>
<evidence type="ECO:0000313" key="6">
    <source>
        <dbReference type="Proteomes" id="UP000694044"/>
    </source>
</evidence>
<organism evidence="5 6">
    <name type="scientific">Phytophthora pseudosyringae</name>
    <dbReference type="NCBI Taxonomy" id="221518"/>
    <lineage>
        <taxon>Eukaryota</taxon>
        <taxon>Sar</taxon>
        <taxon>Stramenopiles</taxon>
        <taxon>Oomycota</taxon>
        <taxon>Peronosporomycetes</taxon>
        <taxon>Peronosporales</taxon>
        <taxon>Peronosporaceae</taxon>
        <taxon>Phytophthora</taxon>
    </lineage>
</organism>
<dbReference type="PANTHER" id="PTHR45942">
    <property type="entry name" value="PROTEIN PHOSPATASE 3 REGULATORY SUBUNIT B ALPHA ISOFORM TYPE 1"/>
    <property type="match status" value="1"/>
</dbReference>
<dbReference type="AlphaFoldDB" id="A0A8T1W6G4"/>
<feature type="region of interest" description="Disordered" evidence="3">
    <location>
        <begin position="346"/>
        <end position="392"/>
    </location>
</feature>
<keyword evidence="1" id="KW-0479">Metal-binding</keyword>
<gene>
    <name evidence="5" type="ORF">PHYPSEUDO_010197</name>
</gene>
<feature type="domain" description="EF-hand" evidence="4">
    <location>
        <begin position="98"/>
        <end position="133"/>
    </location>
</feature>
<feature type="compositionally biased region" description="Polar residues" evidence="3">
    <location>
        <begin position="353"/>
        <end position="364"/>
    </location>
</feature>
<dbReference type="OrthoDB" id="191686at2759"/>
<evidence type="ECO:0000313" key="5">
    <source>
        <dbReference type="EMBL" id="KAG7389552.1"/>
    </source>
</evidence>